<dbReference type="PROSITE" id="PS50878">
    <property type="entry name" value="RT_POL"/>
    <property type="match status" value="1"/>
</dbReference>
<keyword evidence="5" id="KW-1185">Reference proteome</keyword>
<dbReference type="Pfam" id="PF00078">
    <property type="entry name" value="RVT_1"/>
    <property type="match status" value="1"/>
</dbReference>
<dbReference type="Gene3D" id="3.10.10.10">
    <property type="entry name" value="HIV Type 1 Reverse Transcriptase, subunit A, domain 1"/>
    <property type="match status" value="1"/>
</dbReference>
<evidence type="ECO:0000313" key="4">
    <source>
        <dbReference type="EMBL" id="KAK3518760.1"/>
    </source>
</evidence>
<dbReference type="CDD" id="cd01647">
    <property type="entry name" value="RT_LTR"/>
    <property type="match status" value="1"/>
</dbReference>
<sequence length="319" mass="36557">MDVNNFTLVLRNESQKETALPTGTVLDQIYLVDTVIELKKDYSPKGSIDPKLFSFGDSPIPEAWKMRLARKLSVRADVFSLDEWDVGLAKDVTHHIRLRDPRPFRERSRRIAPADIEDVWRHLQELLAAGIIKESRSPYASPIVIVRKKNGKVRMCIDYHVLNSRTIPDQYTMPRIDDALDCLTGSKWFSVLDLRSGYYQVEMSEADKEKTAFICPLGFFQFERMPQGITGAPATFQRLMERAVGDMNMIRVLVYLDDLIVFGKTLEEHEERLLKVLDRLKECGLKVSIDKCQFCQPQVKFLGHIVSASGVATDPEKHR</sequence>
<evidence type="ECO:0000256" key="1">
    <source>
        <dbReference type="ARBA" id="ARBA00010879"/>
    </source>
</evidence>
<dbReference type="InterPro" id="IPR043128">
    <property type="entry name" value="Rev_trsase/Diguanyl_cyclase"/>
</dbReference>
<dbReference type="Gene3D" id="3.30.70.270">
    <property type="match status" value="1"/>
</dbReference>
<dbReference type="PANTHER" id="PTHR24559">
    <property type="entry name" value="TRANSPOSON TY3-I GAG-POL POLYPROTEIN"/>
    <property type="match status" value="1"/>
</dbReference>
<dbReference type="InterPro" id="IPR000477">
    <property type="entry name" value="RT_dom"/>
</dbReference>
<dbReference type="InterPro" id="IPR053134">
    <property type="entry name" value="RNA-dir_DNA_polymerase"/>
</dbReference>
<dbReference type="InterPro" id="IPR043502">
    <property type="entry name" value="DNA/RNA_pol_sf"/>
</dbReference>
<dbReference type="GO" id="GO:0004523">
    <property type="term" value="F:RNA-DNA hybrid ribonuclease activity"/>
    <property type="evidence" value="ECO:0007669"/>
    <property type="project" value="UniProtKB-EC"/>
</dbReference>
<comment type="caution">
    <text evidence="4">The sequence shown here is derived from an EMBL/GenBank/DDBJ whole genome shotgun (WGS) entry which is preliminary data.</text>
</comment>
<evidence type="ECO:0000259" key="3">
    <source>
        <dbReference type="PROSITE" id="PS50878"/>
    </source>
</evidence>
<reference evidence="4" key="1">
    <citation type="submission" date="2023-06" db="EMBL/GenBank/DDBJ databases">
        <title>Male Hemibagrus guttatus genome.</title>
        <authorList>
            <person name="Bian C."/>
        </authorList>
    </citation>
    <scope>NUCLEOTIDE SEQUENCE</scope>
    <source>
        <strain evidence="4">Male_cb2023</strain>
        <tissue evidence="4">Muscle</tissue>
    </source>
</reference>
<name>A0AAE0QDW8_9TELE</name>
<dbReference type="FunFam" id="3.10.10.10:FF:000004">
    <property type="entry name" value="Uncharacterized protein"/>
    <property type="match status" value="1"/>
</dbReference>
<dbReference type="EC" id="3.1.26.4" evidence="2"/>
<dbReference type="AlphaFoldDB" id="A0AAE0QDW8"/>
<comment type="similarity">
    <text evidence="1">Belongs to the beta type-B retroviral polymerase family. HERV class-II K(HML-2) pol subfamily.</text>
</comment>
<feature type="domain" description="Reverse transcriptase" evidence="3">
    <location>
        <begin position="127"/>
        <end position="306"/>
    </location>
</feature>
<proteinExistence type="inferred from homology"/>
<dbReference type="Proteomes" id="UP001274896">
    <property type="component" value="Unassembled WGS sequence"/>
</dbReference>
<accession>A0AAE0QDW8</accession>
<evidence type="ECO:0000313" key="5">
    <source>
        <dbReference type="Proteomes" id="UP001274896"/>
    </source>
</evidence>
<gene>
    <name evidence="4" type="ORF">QTP70_011566</name>
</gene>
<dbReference type="PANTHER" id="PTHR24559:SF435">
    <property type="entry name" value="RIBONUCLEASE H"/>
    <property type="match status" value="1"/>
</dbReference>
<protein>
    <recommendedName>
        <fullName evidence="2">ribonuclease H</fullName>
        <ecNumber evidence="2">3.1.26.4</ecNumber>
    </recommendedName>
</protein>
<evidence type="ECO:0000256" key="2">
    <source>
        <dbReference type="ARBA" id="ARBA00012180"/>
    </source>
</evidence>
<dbReference type="SUPFAM" id="SSF56672">
    <property type="entry name" value="DNA/RNA polymerases"/>
    <property type="match status" value="1"/>
</dbReference>
<organism evidence="4 5">
    <name type="scientific">Hemibagrus guttatus</name>
    <dbReference type="NCBI Taxonomy" id="175788"/>
    <lineage>
        <taxon>Eukaryota</taxon>
        <taxon>Metazoa</taxon>
        <taxon>Chordata</taxon>
        <taxon>Craniata</taxon>
        <taxon>Vertebrata</taxon>
        <taxon>Euteleostomi</taxon>
        <taxon>Actinopterygii</taxon>
        <taxon>Neopterygii</taxon>
        <taxon>Teleostei</taxon>
        <taxon>Ostariophysi</taxon>
        <taxon>Siluriformes</taxon>
        <taxon>Bagridae</taxon>
        <taxon>Hemibagrus</taxon>
    </lineage>
</organism>
<dbReference type="EMBL" id="JAUCMX010000017">
    <property type="protein sequence ID" value="KAK3518760.1"/>
    <property type="molecule type" value="Genomic_DNA"/>
</dbReference>